<dbReference type="Proteomes" id="UP000295292">
    <property type="component" value="Unassembled WGS sequence"/>
</dbReference>
<dbReference type="EMBL" id="SNYV01000011">
    <property type="protein sequence ID" value="TDQ79561.1"/>
    <property type="molecule type" value="Genomic_DNA"/>
</dbReference>
<dbReference type="AlphaFoldDB" id="A0A4R6WN83"/>
<dbReference type="OrthoDB" id="9976594at2"/>
<protein>
    <submittedName>
        <fullName evidence="1">Uncharacterized protein</fullName>
    </submittedName>
</protein>
<evidence type="ECO:0000313" key="1">
    <source>
        <dbReference type="EMBL" id="TDQ79561.1"/>
    </source>
</evidence>
<organism evidence="1 2">
    <name type="scientific">Sphingobacterium yanglingense</name>
    <dbReference type="NCBI Taxonomy" id="1437280"/>
    <lineage>
        <taxon>Bacteria</taxon>
        <taxon>Pseudomonadati</taxon>
        <taxon>Bacteroidota</taxon>
        <taxon>Sphingobacteriia</taxon>
        <taxon>Sphingobacteriales</taxon>
        <taxon>Sphingobacteriaceae</taxon>
        <taxon>Sphingobacterium</taxon>
    </lineage>
</organism>
<reference evidence="1 2" key="1">
    <citation type="submission" date="2019-03" db="EMBL/GenBank/DDBJ databases">
        <title>Genomic Encyclopedia of Archaeal and Bacterial Type Strains, Phase II (KMG-II): from individual species to whole genera.</title>
        <authorList>
            <person name="Goeker M."/>
        </authorList>
    </citation>
    <scope>NUCLEOTIDE SEQUENCE [LARGE SCALE GENOMIC DNA]</scope>
    <source>
        <strain evidence="1 2">DSM 28353</strain>
    </source>
</reference>
<dbReference type="RefSeq" id="WP_133583342.1">
    <property type="nucleotide sequence ID" value="NZ_SNYV01000011.1"/>
</dbReference>
<gene>
    <name evidence="1" type="ORF">CLV99_1004</name>
</gene>
<proteinExistence type="predicted"/>
<accession>A0A4R6WN83</accession>
<keyword evidence="2" id="KW-1185">Reference proteome</keyword>
<comment type="caution">
    <text evidence="1">The sequence shown here is derived from an EMBL/GenBank/DDBJ whole genome shotgun (WGS) entry which is preliminary data.</text>
</comment>
<evidence type="ECO:0000313" key="2">
    <source>
        <dbReference type="Proteomes" id="UP000295292"/>
    </source>
</evidence>
<sequence>MNKRIAQIYVIIEDGKALFADTNLKDIHNDFSAIAPDISYTMLYNSFREGVGHFQRTSKNGRTFTFQVIFNKDYVRG</sequence>
<name>A0A4R6WN83_9SPHI</name>